<protein>
    <submittedName>
        <fullName evidence="2">Uncharacterized protein</fullName>
    </submittedName>
</protein>
<proteinExistence type="predicted"/>
<feature type="region of interest" description="Disordered" evidence="1">
    <location>
        <begin position="145"/>
        <end position="184"/>
    </location>
</feature>
<evidence type="ECO:0000256" key="1">
    <source>
        <dbReference type="SAM" id="MobiDB-lite"/>
    </source>
</evidence>
<sequence>MGQQYNLHLKVCDDQKYAGCKLNETQNPTSTTMPPLIHNFSENEPTKQLNTTAVIPINTNQTRSETNTPVLRLHGKTENTAEVANHLTDLNSTKSGTGNNQTHINTLITNIAQTNTTITTTMKPQFQSTQFQTQNSTTKIEVTSAQDINVENITKNENSDKEESNEDDNEDAETDTSNSTIKPK</sequence>
<name>A0AAW1HSL2_POPJA</name>
<gene>
    <name evidence="2" type="ORF">QE152_g40074</name>
</gene>
<evidence type="ECO:0000313" key="2">
    <source>
        <dbReference type="EMBL" id="KAK9679382.1"/>
    </source>
</evidence>
<dbReference type="Proteomes" id="UP001458880">
    <property type="component" value="Unassembled WGS sequence"/>
</dbReference>
<feature type="compositionally biased region" description="Acidic residues" evidence="1">
    <location>
        <begin position="163"/>
        <end position="174"/>
    </location>
</feature>
<reference evidence="2 3" key="1">
    <citation type="journal article" date="2024" name="BMC Genomics">
        <title>De novo assembly and annotation of Popillia japonica's genome with initial clues to its potential as an invasive pest.</title>
        <authorList>
            <person name="Cucini C."/>
            <person name="Boschi S."/>
            <person name="Funari R."/>
            <person name="Cardaioli E."/>
            <person name="Iannotti N."/>
            <person name="Marturano G."/>
            <person name="Paoli F."/>
            <person name="Bruttini M."/>
            <person name="Carapelli A."/>
            <person name="Frati F."/>
            <person name="Nardi F."/>
        </authorList>
    </citation>
    <scope>NUCLEOTIDE SEQUENCE [LARGE SCALE GENOMIC DNA]</scope>
    <source>
        <strain evidence="2">DMR45628</strain>
    </source>
</reference>
<organism evidence="2 3">
    <name type="scientific">Popillia japonica</name>
    <name type="common">Japanese beetle</name>
    <dbReference type="NCBI Taxonomy" id="7064"/>
    <lineage>
        <taxon>Eukaryota</taxon>
        <taxon>Metazoa</taxon>
        <taxon>Ecdysozoa</taxon>
        <taxon>Arthropoda</taxon>
        <taxon>Hexapoda</taxon>
        <taxon>Insecta</taxon>
        <taxon>Pterygota</taxon>
        <taxon>Neoptera</taxon>
        <taxon>Endopterygota</taxon>
        <taxon>Coleoptera</taxon>
        <taxon>Polyphaga</taxon>
        <taxon>Scarabaeiformia</taxon>
        <taxon>Scarabaeidae</taxon>
        <taxon>Rutelinae</taxon>
        <taxon>Popillia</taxon>
    </lineage>
</organism>
<dbReference type="EMBL" id="JASPKY010001033">
    <property type="protein sequence ID" value="KAK9679382.1"/>
    <property type="molecule type" value="Genomic_DNA"/>
</dbReference>
<dbReference type="AlphaFoldDB" id="A0AAW1HSL2"/>
<evidence type="ECO:0000313" key="3">
    <source>
        <dbReference type="Proteomes" id="UP001458880"/>
    </source>
</evidence>
<keyword evidence="3" id="KW-1185">Reference proteome</keyword>
<accession>A0AAW1HSL2</accession>
<comment type="caution">
    <text evidence="2">The sequence shown here is derived from an EMBL/GenBank/DDBJ whole genome shotgun (WGS) entry which is preliminary data.</text>
</comment>